<evidence type="ECO:0000313" key="8">
    <source>
        <dbReference type="Proteomes" id="UP000824267"/>
    </source>
</evidence>
<reference evidence="7" key="2">
    <citation type="submission" date="2021-04" db="EMBL/GenBank/DDBJ databases">
        <authorList>
            <person name="Gilroy R."/>
        </authorList>
    </citation>
    <scope>NUCLEOTIDE SEQUENCE</scope>
    <source>
        <strain evidence="7">Gambia16-930</strain>
    </source>
</reference>
<feature type="domain" description="4Fe-4S ferredoxin-type" evidence="5">
    <location>
        <begin position="39"/>
        <end position="66"/>
    </location>
</feature>
<dbReference type="InterPro" id="IPR017896">
    <property type="entry name" value="4Fe4S_Fe-S-bd"/>
</dbReference>
<protein>
    <submittedName>
        <fullName evidence="7">4Fe-4S binding protein</fullName>
    </submittedName>
</protein>
<evidence type="ECO:0000256" key="4">
    <source>
        <dbReference type="ARBA" id="ARBA00023014"/>
    </source>
</evidence>
<dbReference type="InterPro" id="IPR007202">
    <property type="entry name" value="4Fe-4S_dom"/>
</dbReference>
<dbReference type="InterPro" id="IPR004108">
    <property type="entry name" value="Fe_hydrogenase_lsu_C"/>
</dbReference>
<dbReference type="GO" id="GO:0051539">
    <property type="term" value="F:4 iron, 4 sulfur cluster binding"/>
    <property type="evidence" value="ECO:0007669"/>
    <property type="project" value="UniProtKB-KW"/>
</dbReference>
<dbReference type="InterPro" id="IPR017900">
    <property type="entry name" value="4Fe4S_Fe_S_CS"/>
</dbReference>
<evidence type="ECO:0000259" key="5">
    <source>
        <dbReference type="PROSITE" id="PS51379"/>
    </source>
</evidence>
<keyword evidence="1" id="KW-0004">4Fe-4S</keyword>
<name>A0A9D1RG76_9BACT</name>
<accession>A0A9D1RG76</accession>
<dbReference type="InterPro" id="IPR050395">
    <property type="entry name" value="4Fe4S_Ferredoxin_RnfB"/>
</dbReference>
<dbReference type="PROSITE" id="PS51379">
    <property type="entry name" value="4FE4S_FER_2"/>
    <property type="match status" value="2"/>
</dbReference>
<dbReference type="InterPro" id="IPR009016">
    <property type="entry name" value="Fe_hydrogenase"/>
</dbReference>
<dbReference type="Pfam" id="PF13237">
    <property type="entry name" value="Fer4_10"/>
    <property type="match status" value="1"/>
</dbReference>
<comment type="caution">
    <text evidence="7">The sequence shown here is derived from an EMBL/GenBank/DDBJ whole genome shotgun (WGS) entry which is preliminary data.</text>
</comment>
<reference evidence="7" key="1">
    <citation type="journal article" date="2021" name="PeerJ">
        <title>Extensive microbial diversity within the chicken gut microbiome revealed by metagenomics and culture.</title>
        <authorList>
            <person name="Gilroy R."/>
            <person name="Ravi A."/>
            <person name="Getino M."/>
            <person name="Pursley I."/>
            <person name="Horton D.L."/>
            <person name="Alikhan N.F."/>
            <person name="Baker D."/>
            <person name="Gharbi K."/>
            <person name="Hall N."/>
            <person name="Watson M."/>
            <person name="Adriaenssens E.M."/>
            <person name="Foster-Nyarko E."/>
            <person name="Jarju S."/>
            <person name="Secka A."/>
            <person name="Antonio M."/>
            <person name="Oren A."/>
            <person name="Chaudhuri R.R."/>
            <person name="La Ragione R."/>
            <person name="Hildebrand F."/>
            <person name="Pallen M.J."/>
        </authorList>
    </citation>
    <scope>NUCLEOTIDE SEQUENCE</scope>
    <source>
        <strain evidence="7">Gambia16-930</strain>
    </source>
</reference>
<dbReference type="PANTHER" id="PTHR43560">
    <property type="entry name" value="ION-TRANSLOCATING OXIDOREDUCTASE COMPLEX SUBUNIT B"/>
    <property type="match status" value="1"/>
</dbReference>
<dbReference type="EMBL" id="DXGG01000041">
    <property type="protein sequence ID" value="HIW86870.1"/>
    <property type="molecule type" value="Genomic_DNA"/>
</dbReference>
<keyword evidence="3" id="KW-0408">Iron</keyword>
<evidence type="ECO:0000256" key="2">
    <source>
        <dbReference type="ARBA" id="ARBA00022723"/>
    </source>
</evidence>
<dbReference type="Pfam" id="PF02906">
    <property type="entry name" value="Fe_hyd_lg_C"/>
    <property type="match status" value="1"/>
</dbReference>
<dbReference type="Proteomes" id="UP000824267">
    <property type="component" value="Unassembled WGS sequence"/>
</dbReference>
<feature type="domain" description="4Fe-4S ferredoxin-type" evidence="5">
    <location>
        <begin position="8"/>
        <end position="37"/>
    </location>
</feature>
<evidence type="ECO:0000256" key="1">
    <source>
        <dbReference type="ARBA" id="ARBA00022485"/>
    </source>
</evidence>
<dbReference type="PROSITE" id="PS51656">
    <property type="entry name" value="4FE4S"/>
    <property type="match status" value="1"/>
</dbReference>
<dbReference type="Gene3D" id="3.30.70.20">
    <property type="match status" value="1"/>
</dbReference>
<gene>
    <name evidence="7" type="ORF">IAC47_01140</name>
</gene>
<keyword evidence="4" id="KW-0411">Iron-sulfur</keyword>
<dbReference type="GO" id="GO:0046872">
    <property type="term" value="F:metal ion binding"/>
    <property type="evidence" value="ECO:0007669"/>
    <property type="project" value="UniProtKB-KW"/>
</dbReference>
<keyword evidence="2" id="KW-0479">Metal-binding</keyword>
<dbReference type="PANTHER" id="PTHR43560:SF1">
    <property type="entry name" value="ION-TRANSLOCATING OXIDOREDUCTASE COMPLEX SUBUNIT B"/>
    <property type="match status" value="1"/>
</dbReference>
<dbReference type="SUPFAM" id="SSF53920">
    <property type="entry name" value="Fe-only hydrogenase"/>
    <property type="match status" value="1"/>
</dbReference>
<dbReference type="PROSITE" id="PS00198">
    <property type="entry name" value="4FE4S_FER_1"/>
    <property type="match status" value="1"/>
</dbReference>
<dbReference type="Gene3D" id="1.10.15.40">
    <property type="entry name" value="Electron transport complex subunit B, putative Fe-S cluster"/>
    <property type="match status" value="1"/>
</dbReference>
<dbReference type="AlphaFoldDB" id="A0A9D1RG76"/>
<evidence type="ECO:0000313" key="7">
    <source>
        <dbReference type="EMBL" id="HIW86870.1"/>
    </source>
</evidence>
<evidence type="ECO:0000259" key="6">
    <source>
        <dbReference type="PROSITE" id="PS51656"/>
    </source>
</evidence>
<dbReference type="Gene3D" id="3.40.950.10">
    <property type="entry name" value="Fe-only Hydrogenase (Larger Subunit), Chain L, domain 3"/>
    <property type="match status" value="1"/>
</dbReference>
<feature type="domain" description="4Fe-4S" evidence="6">
    <location>
        <begin position="377"/>
        <end position="436"/>
    </location>
</feature>
<organism evidence="7 8">
    <name type="scientific">Candidatus Onthomorpha intestinigallinarum</name>
    <dbReference type="NCBI Taxonomy" id="2840880"/>
    <lineage>
        <taxon>Bacteria</taxon>
        <taxon>Pseudomonadati</taxon>
        <taxon>Bacteroidota</taxon>
        <taxon>Bacteroidia</taxon>
        <taxon>Bacteroidales</taxon>
        <taxon>Candidatus Onthomorpha</taxon>
    </lineage>
</organism>
<dbReference type="SUPFAM" id="SSF54862">
    <property type="entry name" value="4Fe-4S ferredoxins"/>
    <property type="match status" value="1"/>
</dbReference>
<sequence>MSITYFYHALKIDQKRCIGCSHCMKNCPTEAIRVRDGVATIYENRCIDCGECYKVCPSGAIYVAQDDFERIYDFKRRVILVPSVFLGQFAEDIKASLVYTILLKIGFTDIFEVEAAAPVYSSAKTSYAASHKANKPLISTFCPAVVRLIQVKFPSLVDNLIAIKAPVDFTAMYARKSLMDRGVKEEDIGIFYITPCAAKIAAVKTPVGENKSLVNGVINMDFLFNKVSKELKQRDKSMPVRVAANDVTSDGLMLSLTNGEKRVALCKKSYAIDEIRNVSEFLEKVENDEIEGVDFWELRACDQGCPGGILTCGNRFIIRERIMQRARKLSERERNGEVEKQKEISKEKDFLLERMNVGRILPRSMMVLDENISVALQKLGKIREIESRLPQTDCCVCGAPTCHALAEDIAMDKAQLSDCVFIQRNLEARKSMTTENAIEAMQKIWGKDKLKDYIYKK</sequence>
<proteinExistence type="predicted"/>
<dbReference type="Pfam" id="PF04060">
    <property type="entry name" value="FeS"/>
    <property type="match status" value="1"/>
</dbReference>
<evidence type="ECO:0000256" key="3">
    <source>
        <dbReference type="ARBA" id="ARBA00023004"/>
    </source>
</evidence>